<keyword evidence="2" id="KW-0812">Transmembrane</keyword>
<dbReference type="Proteomes" id="UP000035682">
    <property type="component" value="Unplaced"/>
</dbReference>
<gene>
    <name evidence="3 5 6" type="ORF">SRAE_X000182700</name>
</gene>
<reference evidence="4" key="2">
    <citation type="submission" date="2014-09" db="EMBL/GenBank/DDBJ databases">
        <authorList>
            <person name="Martin A.A."/>
        </authorList>
    </citation>
    <scope>NUCLEOTIDE SEQUENCE</scope>
    <source>
        <strain evidence="4">ED321</strain>
    </source>
</reference>
<feature type="transmembrane region" description="Helical" evidence="2">
    <location>
        <begin position="485"/>
        <end position="506"/>
    </location>
</feature>
<accession>A0A090MPN8</accession>
<name>A0A090MPN8_STRRB</name>
<reference evidence="3" key="1">
    <citation type="submission" date="2014-09" db="EMBL/GenBank/DDBJ databases">
        <authorList>
            <person name="Aslett A.Martin."/>
        </authorList>
    </citation>
    <scope>NUCLEOTIDE SEQUENCE</scope>
    <source>
        <strain evidence="3">ED321 Heterogonic</strain>
    </source>
</reference>
<evidence type="ECO:0000313" key="4">
    <source>
        <dbReference type="Proteomes" id="UP000035682"/>
    </source>
</evidence>
<dbReference type="RefSeq" id="XP_024499297.1">
    <property type="nucleotide sequence ID" value="XM_024653363.1"/>
</dbReference>
<feature type="region of interest" description="Disordered" evidence="1">
    <location>
        <begin position="286"/>
        <end position="310"/>
    </location>
</feature>
<evidence type="ECO:0000256" key="1">
    <source>
        <dbReference type="SAM" id="MobiDB-lite"/>
    </source>
</evidence>
<reference evidence="5" key="3">
    <citation type="submission" date="2020-12" db="UniProtKB">
        <authorList>
            <consortium name="WormBaseParasite"/>
        </authorList>
    </citation>
    <scope>IDENTIFICATION</scope>
</reference>
<keyword evidence="2" id="KW-1133">Transmembrane helix</keyword>
<evidence type="ECO:0000256" key="2">
    <source>
        <dbReference type="SAM" id="Phobius"/>
    </source>
</evidence>
<dbReference type="EMBL" id="LN609397">
    <property type="protein sequence ID" value="CEF60087.1"/>
    <property type="molecule type" value="Genomic_DNA"/>
</dbReference>
<feature type="transmembrane region" description="Helical" evidence="2">
    <location>
        <begin position="122"/>
        <end position="155"/>
    </location>
</feature>
<dbReference type="WBParaSite" id="SRAE_X000182700.1">
    <property type="protein sequence ID" value="SRAE_X000182700.1"/>
    <property type="gene ID" value="WBGene00267404"/>
</dbReference>
<feature type="transmembrane region" description="Helical" evidence="2">
    <location>
        <begin position="176"/>
        <end position="198"/>
    </location>
</feature>
<dbReference type="CTD" id="36384898"/>
<dbReference type="AlphaFoldDB" id="A0A090MPN8"/>
<protein>
    <submittedName>
        <fullName evidence="3 5">Uncharacterized protein</fullName>
    </submittedName>
</protein>
<evidence type="ECO:0000313" key="6">
    <source>
        <dbReference type="WormBase" id="SRAE_X000182700"/>
    </source>
</evidence>
<feature type="transmembrane region" description="Helical" evidence="2">
    <location>
        <begin position="513"/>
        <end position="532"/>
    </location>
</feature>
<feature type="transmembrane region" description="Helical" evidence="2">
    <location>
        <begin position="401"/>
        <end position="426"/>
    </location>
</feature>
<evidence type="ECO:0000313" key="5">
    <source>
        <dbReference type="WBParaSite" id="SRAE_X000182700.1"/>
    </source>
</evidence>
<feature type="transmembrane region" description="Helical" evidence="2">
    <location>
        <begin position="447"/>
        <end position="465"/>
    </location>
</feature>
<feature type="transmembrane region" description="Helical" evidence="2">
    <location>
        <begin position="552"/>
        <end position="570"/>
    </location>
</feature>
<feature type="compositionally biased region" description="Low complexity" evidence="1">
    <location>
        <begin position="294"/>
        <end position="309"/>
    </location>
</feature>
<organism evidence="3">
    <name type="scientific">Strongyloides ratti</name>
    <name type="common">Parasitic roundworm</name>
    <dbReference type="NCBI Taxonomy" id="34506"/>
    <lineage>
        <taxon>Eukaryota</taxon>
        <taxon>Metazoa</taxon>
        <taxon>Ecdysozoa</taxon>
        <taxon>Nematoda</taxon>
        <taxon>Chromadorea</taxon>
        <taxon>Rhabditida</taxon>
        <taxon>Tylenchina</taxon>
        <taxon>Panagrolaimomorpha</taxon>
        <taxon>Strongyloidoidea</taxon>
        <taxon>Strongyloididae</taxon>
        <taxon>Strongyloides</taxon>
    </lineage>
</organism>
<feature type="transmembrane region" description="Helical" evidence="2">
    <location>
        <begin position="91"/>
        <end position="110"/>
    </location>
</feature>
<sequence>MSFTKNAEAEILANLGILSNHNSSTKDVNKDSVNDIKDTTNRTRLLSSSDNDKLSLNFDSDDDTMIVFNNSNSSQNNYLNKIIRMSRWQSYLIGLPIILFMNYLIGLFHLSPQIYKEEFYGFWTALCFGVLIGCDSYISVIIIYIFVIAFLTNVFYFTKGALLILISSSNDSKTLFLIYFFIALGSLIAPIALSNSLIHVTNLEIKTQKLFTKRDVSTFMETNNVIKSTINPTLAKNISLTNNIATTTNINFNKTTKISKPDSVIGVVENQDKKTEENLLQRAEAEEKRKKNVSESQLITTSTQTSTKSELLKGEVNQETEEIITDSTIESDKTTSKEIMEEKTSLTTRMEAKQYVTTKSPKYTQMNKVTKKVSISSVDSGSISPAPYYLKVSVTIGKTNLLAISLGIIIVVILPSLFFELSHILNIKKLPNDTLLKYMESKTYSSLPIKGIILSYIIWSILSIIECTFAYCQINRIENFNERSLLQATPIFTLLLVRFIAIFYCNNFVKKKMIHIIQIMSIGFIGIILYMFSNFKWSFSDETNNQMISEYLIGILGFLLGCIGPMYFSWISKMVQKHTLNLLNYFILTQIGSVIVVNVLYNYLLKNTDEGRMENTLYIILMLLVILEICFVFLSLHLSSYYRQTEIARLTNSLSGNIRKENNDIKVKIKKNKYGYNRLINDAEVNYESLICTDSDSNDEIFG</sequence>
<keyword evidence="4" id="KW-1185">Reference proteome</keyword>
<evidence type="ECO:0000313" key="3">
    <source>
        <dbReference type="EMBL" id="CEF60087.1"/>
    </source>
</evidence>
<feature type="transmembrane region" description="Helical" evidence="2">
    <location>
        <begin position="582"/>
        <end position="604"/>
    </location>
</feature>
<dbReference type="WormBase" id="SRAE_X000182700">
    <property type="protein sequence ID" value="SRP06623"/>
    <property type="gene ID" value="WBGene00267404"/>
</dbReference>
<feature type="transmembrane region" description="Helical" evidence="2">
    <location>
        <begin position="616"/>
        <end position="636"/>
    </location>
</feature>
<dbReference type="GeneID" id="36384898"/>
<proteinExistence type="predicted"/>
<keyword evidence="2" id="KW-0472">Membrane</keyword>